<feature type="chain" id="PRO_5023023425" description="Peptidase C-terminal archaeal/bacterial domain-containing protein" evidence="2">
    <location>
        <begin position="28"/>
        <end position="375"/>
    </location>
</feature>
<name>A0A5C0ZY43_9GAMM</name>
<feature type="compositionally biased region" description="Polar residues" evidence="1">
    <location>
        <begin position="204"/>
        <end position="214"/>
    </location>
</feature>
<dbReference type="RefSeq" id="WP_149054528.1">
    <property type="nucleotide sequence ID" value="NZ_CP043420.1"/>
</dbReference>
<feature type="compositionally biased region" description="Basic and acidic residues" evidence="1">
    <location>
        <begin position="157"/>
        <end position="170"/>
    </location>
</feature>
<feature type="region of interest" description="Disordered" evidence="1">
    <location>
        <begin position="157"/>
        <end position="271"/>
    </location>
</feature>
<dbReference type="KEGG" id="kuy:FY550_10930"/>
<evidence type="ECO:0000256" key="1">
    <source>
        <dbReference type="SAM" id="MobiDB-lite"/>
    </source>
</evidence>
<dbReference type="EMBL" id="CP043420">
    <property type="protein sequence ID" value="QEL11590.1"/>
    <property type="molecule type" value="Genomic_DNA"/>
</dbReference>
<evidence type="ECO:0000313" key="3">
    <source>
        <dbReference type="EMBL" id="QEL11590.1"/>
    </source>
</evidence>
<sequence>MMTGRTFRLVLGVGVSLGVLVSQTALADKSAALKRAEAAAAQVDFSDSIHNSSDRQSRSLFLGDKPLTHHFEVSKQGHYRIAVGGFPGETGAYDLHAELKNDNGVVLEQADGSERTNGVAMSEDLAPGKYAVTITGRSRGPARNGHQSVTVRVMNLDRQEGLGDQNRVERLAPAGATTAEDERRQASNPPRLAPQATTAGVGASQRSASEVTSPSPLPDAPGPSGQALEQAVAESSTPDRDAGAAASATDRNHNRQAEAPATAESNDATPMRHRLLRDVSIREKGDVLKFEVMQAGDVVVESSSFGATQGSYRLSAEVINADGQVVASDSGEGLDGDFHIRKQLEPGVYTVRVSGQKYGSARSGTDSYTLRVEQE</sequence>
<evidence type="ECO:0000313" key="4">
    <source>
        <dbReference type="Proteomes" id="UP000322553"/>
    </source>
</evidence>
<reference evidence="3 4" key="1">
    <citation type="submission" date="2019-08" db="EMBL/GenBank/DDBJ databases">
        <title>Complete genome sequence of Kushneria sp. YCWA18, a halophilic phosphate-solubilizing bacterium isolated from Daqiao saltern in China.</title>
        <authorList>
            <person name="Du G.-X."/>
            <person name="Qu L.-Y."/>
        </authorList>
    </citation>
    <scope>NUCLEOTIDE SEQUENCE [LARGE SCALE GENOMIC DNA]</scope>
    <source>
        <strain evidence="3 4">YCWA18</strain>
    </source>
</reference>
<dbReference type="Proteomes" id="UP000322553">
    <property type="component" value="Chromosome"/>
</dbReference>
<gene>
    <name evidence="3" type="ORF">FY550_10930</name>
</gene>
<keyword evidence="2" id="KW-0732">Signal</keyword>
<organism evidence="3 4">
    <name type="scientific">Kushneria phosphatilytica</name>
    <dbReference type="NCBI Taxonomy" id="657387"/>
    <lineage>
        <taxon>Bacteria</taxon>
        <taxon>Pseudomonadati</taxon>
        <taxon>Pseudomonadota</taxon>
        <taxon>Gammaproteobacteria</taxon>
        <taxon>Oceanospirillales</taxon>
        <taxon>Halomonadaceae</taxon>
        <taxon>Kushneria</taxon>
    </lineage>
</organism>
<proteinExistence type="predicted"/>
<evidence type="ECO:0008006" key="5">
    <source>
        <dbReference type="Google" id="ProtNLM"/>
    </source>
</evidence>
<dbReference type="AlphaFoldDB" id="A0A5C0ZY43"/>
<feature type="region of interest" description="Disordered" evidence="1">
    <location>
        <begin position="356"/>
        <end position="375"/>
    </location>
</feature>
<accession>A0A5C0ZY43</accession>
<feature type="signal peptide" evidence="2">
    <location>
        <begin position="1"/>
        <end position="27"/>
    </location>
</feature>
<evidence type="ECO:0000256" key="2">
    <source>
        <dbReference type="SAM" id="SignalP"/>
    </source>
</evidence>
<keyword evidence="4" id="KW-1185">Reference proteome</keyword>
<protein>
    <recommendedName>
        <fullName evidence="5">Peptidase C-terminal archaeal/bacterial domain-containing protein</fullName>
    </recommendedName>
</protein>
<dbReference type="Gene3D" id="2.60.120.380">
    <property type="match status" value="1"/>
</dbReference>